<proteinExistence type="predicted"/>
<accession>A0ABP9DDQ6</accession>
<keyword evidence="1" id="KW-0812">Transmembrane</keyword>
<protein>
    <recommendedName>
        <fullName evidence="2">Protein-glutamine gamma-glutamyltransferase-like C-terminal domain-containing protein</fullName>
    </recommendedName>
</protein>
<dbReference type="InterPro" id="IPR025403">
    <property type="entry name" value="TgpA-like_C"/>
</dbReference>
<evidence type="ECO:0000256" key="1">
    <source>
        <dbReference type="SAM" id="Phobius"/>
    </source>
</evidence>
<feature type="domain" description="Protein-glutamine gamma-glutamyltransferase-like C-terminal" evidence="2">
    <location>
        <begin position="150"/>
        <end position="210"/>
    </location>
</feature>
<dbReference type="EMBL" id="BAABJX010000043">
    <property type="protein sequence ID" value="GAA4841540.1"/>
    <property type="molecule type" value="Genomic_DNA"/>
</dbReference>
<evidence type="ECO:0000313" key="4">
    <source>
        <dbReference type="Proteomes" id="UP001500298"/>
    </source>
</evidence>
<comment type="caution">
    <text evidence="3">The sequence shown here is derived from an EMBL/GenBank/DDBJ whole genome shotgun (WGS) entry which is preliminary data.</text>
</comment>
<name>A0ABP9DDQ6_9BACT</name>
<keyword evidence="4" id="KW-1185">Reference proteome</keyword>
<evidence type="ECO:0000259" key="2">
    <source>
        <dbReference type="Pfam" id="PF13559"/>
    </source>
</evidence>
<gene>
    <name evidence="3" type="ORF">GCM10023331_28150</name>
</gene>
<feature type="transmembrane region" description="Helical" evidence="1">
    <location>
        <begin position="68"/>
        <end position="93"/>
    </location>
</feature>
<evidence type="ECO:0000313" key="3">
    <source>
        <dbReference type="EMBL" id="GAA4841540.1"/>
    </source>
</evidence>
<keyword evidence="1" id="KW-1133">Transmembrane helix</keyword>
<dbReference type="RefSeq" id="WP_345372862.1">
    <property type="nucleotide sequence ID" value="NZ_BAABJX010000043.1"/>
</dbReference>
<dbReference type="Pfam" id="PF13559">
    <property type="entry name" value="DUF4129"/>
    <property type="match status" value="1"/>
</dbReference>
<keyword evidence="1" id="KW-0472">Membrane</keyword>
<organism evidence="3 4">
    <name type="scientific">Algivirga pacifica</name>
    <dbReference type="NCBI Taxonomy" id="1162670"/>
    <lineage>
        <taxon>Bacteria</taxon>
        <taxon>Pseudomonadati</taxon>
        <taxon>Bacteroidota</taxon>
        <taxon>Cytophagia</taxon>
        <taxon>Cytophagales</taxon>
        <taxon>Flammeovirgaceae</taxon>
        <taxon>Algivirga</taxon>
    </lineage>
</organism>
<reference evidence="4" key="1">
    <citation type="journal article" date="2019" name="Int. J. Syst. Evol. Microbiol.">
        <title>The Global Catalogue of Microorganisms (GCM) 10K type strain sequencing project: providing services to taxonomists for standard genome sequencing and annotation.</title>
        <authorList>
            <consortium name="The Broad Institute Genomics Platform"/>
            <consortium name="The Broad Institute Genome Sequencing Center for Infectious Disease"/>
            <person name="Wu L."/>
            <person name="Ma J."/>
        </authorList>
    </citation>
    <scope>NUCLEOTIDE SEQUENCE [LARGE SCALE GENOMIC DNA]</scope>
    <source>
        <strain evidence="4">JCM 18326</strain>
    </source>
</reference>
<dbReference type="Proteomes" id="UP001500298">
    <property type="component" value="Unassembled WGS sequence"/>
</dbReference>
<sequence>MSRVYMIVVLILLPFLGSAQSEGTIIREYISRAAWEEKTVGKEYDFEVKKEEVEEEYDPADFGPFFRFFLQLAPLLKGALIVLFIGLLAFLLIKMIPVYQENKEQKVIDYEVEITDAEQLTHQLQLHKLEYSLQQFLGTMAYRSAIRTYYLMVVKLLEENGHITWRKEKTNMDYIRELEGTALMEVFKTLTKAYENAWFGFILPTEEEFTVLSTSFDNFLQEIKNQSSTPKSLSRG</sequence>